<dbReference type="EMBL" id="JANPWB010000009">
    <property type="protein sequence ID" value="KAJ1157977.1"/>
    <property type="molecule type" value="Genomic_DNA"/>
</dbReference>
<gene>
    <name evidence="2" type="ORF">NDU88_010673</name>
</gene>
<feature type="region of interest" description="Disordered" evidence="1">
    <location>
        <begin position="1"/>
        <end position="67"/>
    </location>
</feature>
<keyword evidence="3" id="KW-1185">Reference proteome</keyword>
<name>A0AAV7RZZ0_PLEWA</name>
<reference evidence="2" key="1">
    <citation type="journal article" date="2022" name="bioRxiv">
        <title>Sequencing and chromosome-scale assembly of the giantPleurodeles waltlgenome.</title>
        <authorList>
            <person name="Brown T."/>
            <person name="Elewa A."/>
            <person name="Iarovenko S."/>
            <person name="Subramanian E."/>
            <person name="Araus A.J."/>
            <person name="Petzold A."/>
            <person name="Susuki M."/>
            <person name="Suzuki K.-i.T."/>
            <person name="Hayashi T."/>
            <person name="Toyoda A."/>
            <person name="Oliveira C."/>
            <person name="Osipova E."/>
            <person name="Leigh N.D."/>
            <person name="Simon A."/>
            <person name="Yun M.H."/>
        </authorList>
    </citation>
    <scope>NUCLEOTIDE SEQUENCE</scope>
    <source>
        <strain evidence="2">20211129_DDA</strain>
        <tissue evidence="2">Liver</tissue>
    </source>
</reference>
<evidence type="ECO:0000313" key="3">
    <source>
        <dbReference type="Proteomes" id="UP001066276"/>
    </source>
</evidence>
<dbReference type="AlphaFoldDB" id="A0AAV7RZZ0"/>
<dbReference type="Proteomes" id="UP001066276">
    <property type="component" value="Chromosome 5"/>
</dbReference>
<protein>
    <submittedName>
        <fullName evidence="2">Uncharacterized protein</fullName>
    </submittedName>
</protein>
<accession>A0AAV7RZZ0</accession>
<evidence type="ECO:0000313" key="2">
    <source>
        <dbReference type="EMBL" id="KAJ1157977.1"/>
    </source>
</evidence>
<comment type="caution">
    <text evidence="2">The sequence shown here is derived from an EMBL/GenBank/DDBJ whole genome shotgun (WGS) entry which is preliminary data.</text>
</comment>
<evidence type="ECO:0000256" key="1">
    <source>
        <dbReference type="SAM" id="MobiDB-lite"/>
    </source>
</evidence>
<proteinExistence type="predicted"/>
<organism evidence="2 3">
    <name type="scientific">Pleurodeles waltl</name>
    <name type="common">Iberian ribbed newt</name>
    <dbReference type="NCBI Taxonomy" id="8319"/>
    <lineage>
        <taxon>Eukaryota</taxon>
        <taxon>Metazoa</taxon>
        <taxon>Chordata</taxon>
        <taxon>Craniata</taxon>
        <taxon>Vertebrata</taxon>
        <taxon>Euteleostomi</taxon>
        <taxon>Amphibia</taxon>
        <taxon>Batrachia</taxon>
        <taxon>Caudata</taxon>
        <taxon>Salamandroidea</taxon>
        <taxon>Salamandridae</taxon>
        <taxon>Pleurodelinae</taxon>
        <taxon>Pleurodeles</taxon>
    </lineage>
</organism>
<sequence>MPSASSSLRPGLPHLPGVAAFPGRAPRSLPPLSGQVLGRPLLASESLPSPTPRPSTGAAAPGPRDPTWRLRRWSVEGGRGPVVVALGVPGGKMLLQFGVSVSGSGRARGRLCLG</sequence>